<dbReference type="Pfam" id="PF21355">
    <property type="entry name" value="TRAF-mep_MATH"/>
    <property type="match status" value="1"/>
</dbReference>
<dbReference type="EMBL" id="CAJNOJ010000429">
    <property type="protein sequence ID" value="CAF1445326.1"/>
    <property type="molecule type" value="Genomic_DNA"/>
</dbReference>
<reference evidence="3" key="1">
    <citation type="submission" date="2021-02" db="EMBL/GenBank/DDBJ databases">
        <authorList>
            <person name="Nowell W R."/>
        </authorList>
    </citation>
    <scope>NUCLEOTIDE SEQUENCE</scope>
</reference>
<feature type="transmembrane region" description="Helical" evidence="1">
    <location>
        <begin position="52"/>
        <end position="68"/>
    </location>
</feature>
<name>A0A815P7V1_ADIRI</name>
<protein>
    <recommendedName>
        <fullName evidence="2">MATH domain-containing protein</fullName>
    </recommendedName>
</protein>
<dbReference type="AlphaFoldDB" id="A0A815P7V1"/>
<dbReference type="PANTHER" id="PTHR10131:SF138">
    <property type="entry name" value="RE66324P"/>
    <property type="match status" value="1"/>
</dbReference>
<dbReference type="GO" id="GO:0005164">
    <property type="term" value="F:tumor necrosis factor receptor binding"/>
    <property type="evidence" value="ECO:0007669"/>
    <property type="project" value="TreeGrafter"/>
</dbReference>
<dbReference type="Gene3D" id="3.30.40.10">
    <property type="entry name" value="Zinc/RING finger domain, C3HC4 (zinc finger)"/>
    <property type="match status" value="1"/>
</dbReference>
<dbReference type="SUPFAM" id="SSF49599">
    <property type="entry name" value="TRAF domain-like"/>
    <property type="match status" value="1"/>
</dbReference>
<comment type="caution">
    <text evidence="3">The sequence shown here is derived from an EMBL/GenBank/DDBJ whole genome shotgun (WGS) entry which is preliminary data.</text>
</comment>
<gene>
    <name evidence="3" type="ORF">EDS130_LOCUS39164</name>
</gene>
<accession>A0A815P7V1</accession>
<keyword evidence="1" id="KW-0812">Transmembrane</keyword>
<sequence length="626" mass="74143">MALALERRCVSAAYALFIFRNLLDLAISTCTDYHQNPMNSFWFDLLDSFEQTILIIIFTYSLLIYFYISRGSFKETLYSYICGDYVDAIFFTSFCVILNLAQNPVHACISSDRLEEFFADRSNRLLPLEVAVYNDNDDDFELDVDYYHVRYKNVRLYRVRSGRKKIPNVKNTTMALNSETLSSKENIPLQQRIIFSSRHGYLVKNIYNIDQNFICQSCHLVFRQPFHLRCGHRQCQTCLNTQKNNIIHCILCSQSSTIDEIYYDEKFQNQLEYLLISCPVCDWKGRMKTYEKHLEHNHSNKLFTRAFCKEEVNQSKVWEHYLTSSHQLILLNILCNLQRKYDQNQKVKFSKILDSLNMTSNEITALDNSLQQIKCEDHLQHNTLQPYDSEILLLQFLSKNIENELNRMKTIQDFFPREILLLKQQFNAKQLTVFDGILIWKINDVKQKLYDALSERQRSIYSADFYSSIYGYRMRARLFLNGINTARNTHMSIFFVLMRGEYDAILTWPFHFKIRFSLITKDNQHHFTSFVWSDVKSVCFQRPRLAMNEAYGIEKFISLVKFKQNQNIYAQDDTMFIRVEVDFLSKPQEFQSDLGEMLIVDEQHTDSIHDDLMRKVLISNENANTF</sequence>
<evidence type="ECO:0000256" key="1">
    <source>
        <dbReference type="SAM" id="Phobius"/>
    </source>
</evidence>
<dbReference type="Proteomes" id="UP000663852">
    <property type="component" value="Unassembled WGS sequence"/>
</dbReference>
<dbReference type="InterPro" id="IPR002083">
    <property type="entry name" value="MATH/TRAF_dom"/>
</dbReference>
<dbReference type="Gene3D" id="2.60.210.10">
    <property type="entry name" value="Apoptosis, Tumor Necrosis Factor Receptor Associated Protein 2, Chain A"/>
    <property type="match status" value="1"/>
</dbReference>
<feature type="domain" description="MATH" evidence="2">
    <location>
        <begin position="435"/>
        <end position="581"/>
    </location>
</feature>
<dbReference type="InterPro" id="IPR049342">
    <property type="entry name" value="TRAF1-6_MATH_dom"/>
</dbReference>
<keyword evidence="1" id="KW-0472">Membrane</keyword>
<organism evidence="3 4">
    <name type="scientific">Adineta ricciae</name>
    <name type="common">Rotifer</name>
    <dbReference type="NCBI Taxonomy" id="249248"/>
    <lineage>
        <taxon>Eukaryota</taxon>
        <taxon>Metazoa</taxon>
        <taxon>Spiralia</taxon>
        <taxon>Gnathifera</taxon>
        <taxon>Rotifera</taxon>
        <taxon>Eurotatoria</taxon>
        <taxon>Bdelloidea</taxon>
        <taxon>Adinetida</taxon>
        <taxon>Adinetidae</taxon>
        <taxon>Adineta</taxon>
    </lineage>
</organism>
<dbReference type="InterPro" id="IPR013083">
    <property type="entry name" value="Znf_RING/FYVE/PHD"/>
</dbReference>
<proteinExistence type="predicted"/>
<dbReference type="GO" id="GO:0009898">
    <property type="term" value="C:cytoplasmic side of plasma membrane"/>
    <property type="evidence" value="ECO:0007669"/>
    <property type="project" value="TreeGrafter"/>
</dbReference>
<dbReference type="OrthoDB" id="1737200at2759"/>
<dbReference type="GO" id="GO:0043122">
    <property type="term" value="P:regulation of canonical NF-kappaB signal transduction"/>
    <property type="evidence" value="ECO:0007669"/>
    <property type="project" value="TreeGrafter"/>
</dbReference>
<evidence type="ECO:0000259" key="2">
    <source>
        <dbReference type="PROSITE" id="PS50144"/>
    </source>
</evidence>
<dbReference type="InterPro" id="IPR008974">
    <property type="entry name" value="TRAF-like"/>
</dbReference>
<dbReference type="PROSITE" id="PS50144">
    <property type="entry name" value="MATH"/>
    <property type="match status" value="1"/>
</dbReference>
<dbReference type="SMART" id="SM00061">
    <property type="entry name" value="MATH"/>
    <property type="match status" value="1"/>
</dbReference>
<evidence type="ECO:0000313" key="3">
    <source>
        <dbReference type="EMBL" id="CAF1445326.1"/>
    </source>
</evidence>
<evidence type="ECO:0000313" key="4">
    <source>
        <dbReference type="Proteomes" id="UP000663852"/>
    </source>
</evidence>
<dbReference type="SUPFAM" id="SSF57850">
    <property type="entry name" value="RING/U-box"/>
    <property type="match status" value="1"/>
</dbReference>
<keyword evidence="1" id="KW-1133">Transmembrane helix</keyword>
<dbReference type="CDD" id="cd00270">
    <property type="entry name" value="MATH_TRAF_C"/>
    <property type="match status" value="1"/>
</dbReference>
<dbReference type="PANTHER" id="PTHR10131">
    <property type="entry name" value="TNF RECEPTOR ASSOCIATED FACTOR"/>
    <property type="match status" value="1"/>
</dbReference>
<feature type="transmembrane region" description="Helical" evidence="1">
    <location>
        <begin position="80"/>
        <end position="101"/>
    </location>
</feature>